<reference evidence="1" key="1">
    <citation type="submission" date="2020-05" db="EMBL/GenBank/DDBJ databases">
        <title>Large-scale comparative analyses of tick genomes elucidate their genetic diversity and vector capacities.</title>
        <authorList>
            <person name="Jia N."/>
            <person name="Wang J."/>
            <person name="Shi W."/>
            <person name="Du L."/>
            <person name="Sun Y."/>
            <person name="Zhan W."/>
            <person name="Jiang J."/>
            <person name="Wang Q."/>
            <person name="Zhang B."/>
            <person name="Ji P."/>
            <person name="Sakyi L.B."/>
            <person name="Cui X."/>
            <person name="Yuan T."/>
            <person name="Jiang B."/>
            <person name="Yang W."/>
            <person name="Lam T.T.-Y."/>
            <person name="Chang Q."/>
            <person name="Ding S."/>
            <person name="Wang X."/>
            <person name="Zhu J."/>
            <person name="Ruan X."/>
            <person name="Zhao L."/>
            <person name="Wei J."/>
            <person name="Que T."/>
            <person name="Du C."/>
            <person name="Cheng J."/>
            <person name="Dai P."/>
            <person name="Han X."/>
            <person name="Huang E."/>
            <person name="Gao Y."/>
            <person name="Liu J."/>
            <person name="Shao H."/>
            <person name="Ye R."/>
            <person name="Li L."/>
            <person name="Wei W."/>
            <person name="Wang X."/>
            <person name="Wang C."/>
            <person name="Yang T."/>
            <person name="Huo Q."/>
            <person name="Li W."/>
            <person name="Guo W."/>
            <person name="Chen H."/>
            <person name="Zhou L."/>
            <person name="Ni X."/>
            <person name="Tian J."/>
            <person name="Zhou Y."/>
            <person name="Sheng Y."/>
            <person name="Liu T."/>
            <person name="Pan Y."/>
            <person name="Xia L."/>
            <person name="Li J."/>
            <person name="Zhao F."/>
            <person name="Cao W."/>
        </authorList>
    </citation>
    <scope>NUCLEOTIDE SEQUENCE</scope>
    <source>
        <strain evidence="1">Hyas-2018</strain>
    </source>
</reference>
<dbReference type="Proteomes" id="UP000821845">
    <property type="component" value="Chromosome 4"/>
</dbReference>
<dbReference type="EMBL" id="CM023484">
    <property type="protein sequence ID" value="KAH6932583.1"/>
    <property type="molecule type" value="Genomic_DNA"/>
</dbReference>
<protein>
    <submittedName>
        <fullName evidence="1">Uncharacterized protein</fullName>
    </submittedName>
</protein>
<accession>A0ACB7SFS2</accession>
<gene>
    <name evidence="1" type="ORF">HPB50_007830</name>
</gene>
<proteinExistence type="predicted"/>
<evidence type="ECO:0000313" key="1">
    <source>
        <dbReference type="EMBL" id="KAH6932583.1"/>
    </source>
</evidence>
<keyword evidence="2" id="KW-1185">Reference proteome</keyword>
<organism evidence="1 2">
    <name type="scientific">Hyalomma asiaticum</name>
    <name type="common">Tick</name>
    <dbReference type="NCBI Taxonomy" id="266040"/>
    <lineage>
        <taxon>Eukaryota</taxon>
        <taxon>Metazoa</taxon>
        <taxon>Ecdysozoa</taxon>
        <taxon>Arthropoda</taxon>
        <taxon>Chelicerata</taxon>
        <taxon>Arachnida</taxon>
        <taxon>Acari</taxon>
        <taxon>Parasitiformes</taxon>
        <taxon>Ixodida</taxon>
        <taxon>Ixodoidea</taxon>
        <taxon>Ixodidae</taxon>
        <taxon>Hyalomminae</taxon>
        <taxon>Hyalomma</taxon>
    </lineage>
</organism>
<name>A0ACB7SFS2_HYAAI</name>
<comment type="caution">
    <text evidence="1">The sequence shown here is derived from an EMBL/GenBank/DDBJ whole genome shotgun (WGS) entry which is preliminary data.</text>
</comment>
<evidence type="ECO:0000313" key="2">
    <source>
        <dbReference type="Proteomes" id="UP000821845"/>
    </source>
</evidence>
<sequence>MTSPEPKVSSGHGTTSPSILEGFATASDARPFIQENVYILLGHGRFQRMVLLCATLCLTVLLLHVFAYRLIGHPVEHWCRPPKELVDMPLQEWKNVAIPILPDGRLSQCTVYDPPVPGEDGNERRIVSCNKWEYAGDRQEDSIVSAWDLVCGRRWLYTLSTSAYVASAMVIVPLAGITSDRQGRRPTILACSIAMLLASLAAGSSQVFTMFLLARCLIAGTSSATNLLVFIVLYEVTGNAHRTLYSIIATSAGAAIATPLVSIVSLAEPRWWLSHAFLVTATAMATAWCYLIEESPVWLIDTHKVRLAERVILYAAAQNGIDLKKAKFTFGVLKKQLEKRDMATPNVSTVSGSASSRFNSQAASVLVSWFGVTFAFYGTGLQEKATGDMWALSSFAVQVLLLVVAYNAIMKWGQRNALSMVLALLCVSSGLRAVVHMLNMAFPWTSLARLVVDSSAMVAMAMNYCYTTEVFPTAIRSMGLCVSYAVGRAGALLATFIEPLTSDNLAAFDLVMTLLVLASATGIQWLPEIFVKKKAVEIVRPAPLTEQERKEALKASLGQGSEMDGTKPKRRKPRKKLRRSVTSPDVLTPTGTMSPASPRSPSSDSFTSPRRTKHSKHNNGGMGSGLRSPSSAGPISQ</sequence>